<keyword evidence="14" id="KW-1185">Reference proteome</keyword>
<dbReference type="Proteomes" id="UP001634394">
    <property type="component" value="Unassembled WGS sequence"/>
</dbReference>
<keyword evidence="8" id="KW-0675">Receptor</keyword>
<dbReference type="InterPro" id="IPR000276">
    <property type="entry name" value="GPCR_Rhodpsn"/>
</dbReference>
<evidence type="ECO:0000256" key="10">
    <source>
        <dbReference type="ARBA" id="ARBA00032251"/>
    </source>
</evidence>
<evidence type="ECO:0000256" key="4">
    <source>
        <dbReference type="ARBA" id="ARBA00022692"/>
    </source>
</evidence>
<dbReference type="SUPFAM" id="SSF81321">
    <property type="entry name" value="Family A G protein-coupled receptor-like"/>
    <property type="match status" value="1"/>
</dbReference>
<name>A0ABD3VYY2_SINWO</name>
<accession>A0ABD3VYY2</accession>
<feature type="transmembrane region" description="Helical" evidence="11">
    <location>
        <begin position="107"/>
        <end position="131"/>
    </location>
</feature>
<proteinExistence type="predicted"/>
<reference evidence="13 14" key="1">
    <citation type="submission" date="2024-11" db="EMBL/GenBank/DDBJ databases">
        <title>Chromosome-level genome assembly of the freshwater bivalve Anodonta woodiana.</title>
        <authorList>
            <person name="Chen X."/>
        </authorList>
    </citation>
    <scope>NUCLEOTIDE SEQUENCE [LARGE SCALE GENOMIC DNA]</scope>
    <source>
        <strain evidence="13">MN2024</strain>
        <tissue evidence="13">Gills</tissue>
    </source>
</reference>
<dbReference type="GO" id="GO:0004930">
    <property type="term" value="F:G protein-coupled receptor activity"/>
    <property type="evidence" value="ECO:0007669"/>
    <property type="project" value="UniProtKB-KW"/>
</dbReference>
<comment type="subcellular location">
    <subcellularLocation>
        <location evidence="2">Membrane</location>
        <topology evidence="2">Multi-pass membrane protein</topology>
    </subcellularLocation>
</comment>
<dbReference type="CDD" id="cd00637">
    <property type="entry name" value="7tm_classA_rhodopsin-like"/>
    <property type="match status" value="1"/>
</dbReference>
<dbReference type="Pfam" id="PF00001">
    <property type="entry name" value="7tm_1"/>
    <property type="match status" value="1"/>
</dbReference>
<gene>
    <name evidence="13" type="ORF">ACJMK2_044101</name>
</gene>
<feature type="transmembrane region" description="Helical" evidence="11">
    <location>
        <begin position="172"/>
        <end position="193"/>
    </location>
</feature>
<evidence type="ECO:0000256" key="2">
    <source>
        <dbReference type="ARBA" id="ARBA00004141"/>
    </source>
</evidence>
<evidence type="ECO:0000256" key="1">
    <source>
        <dbReference type="ARBA" id="ARBA00004100"/>
    </source>
</evidence>
<evidence type="ECO:0000256" key="3">
    <source>
        <dbReference type="ARBA" id="ARBA00018873"/>
    </source>
</evidence>
<comment type="caution">
    <text evidence="13">The sequence shown here is derived from an EMBL/GenBank/DDBJ whole genome shotgun (WGS) entry which is preliminary data.</text>
</comment>
<dbReference type="PANTHER" id="PTHR24243">
    <property type="entry name" value="G-PROTEIN COUPLED RECEPTOR"/>
    <property type="match status" value="1"/>
</dbReference>
<dbReference type="PROSITE" id="PS50262">
    <property type="entry name" value="G_PROTEIN_RECEP_F1_2"/>
    <property type="match status" value="1"/>
</dbReference>
<dbReference type="InterPro" id="IPR002120">
    <property type="entry name" value="TRH_rcpt_1"/>
</dbReference>
<dbReference type="PANTHER" id="PTHR24243:SF224">
    <property type="entry name" value="G-PROTEIN COUPLED RECEPTOR 19-RELATED"/>
    <property type="match status" value="1"/>
</dbReference>
<evidence type="ECO:0000256" key="8">
    <source>
        <dbReference type="ARBA" id="ARBA00023170"/>
    </source>
</evidence>
<feature type="transmembrane region" description="Helical" evidence="11">
    <location>
        <begin position="59"/>
        <end position="80"/>
    </location>
</feature>
<sequence>MKVVAGSTPIRLMSKSYKIGSDICLNIMRLFLLLVSLVAGFVAIVYPIKAHILCGRRKIIIAVLLIWTIAVGCGSPTAFFNTVFSPDPESEIKFCILLFPQMSHVTIFRYTEFSIFYFVPVIIQVILYTVIGRKLYASTEELHTRFQMRPDSRYRTERTSDTIKARKDVVKMLAASVLVYIICYAPNQIVLFYNTFSPSQFHATWSFMVFSYVVGYINSAANPVLYCIFSQNFRQNFKKYMCCICLGKSKPYRKVLFDSSESRGISRKVVSTRTTMVRE</sequence>
<comment type="function">
    <text evidence="1">Receptor for thyrotropin-releasing hormone (TRH). Upon ligand binding, this G-protein-coupled receptor triggers activation of the phosphatidylinositol (IP3)-calcium-protein kinase C (PKC) pathway.</text>
</comment>
<evidence type="ECO:0000256" key="7">
    <source>
        <dbReference type="ARBA" id="ARBA00023136"/>
    </source>
</evidence>
<dbReference type="Gene3D" id="1.20.1070.10">
    <property type="entry name" value="Rhodopsin 7-helix transmembrane proteins"/>
    <property type="match status" value="1"/>
</dbReference>
<keyword evidence="4 11" id="KW-0812">Transmembrane</keyword>
<dbReference type="GO" id="GO:0016020">
    <property type="term" value="C:membrane"/>
    <property type="evidence" value="ECO:0007669"/>
    <property type="project" value="UniProtKB-SubCell"/>
</dbReference>
<evidence type="ECO:0000256" key="6">
    <source>
        <dbReference type="ARBA" id="ARBA00023040"/>
    </source>
</evidence>
<evidence type="ECO:0000256" key="11">
    <source>
        <dbReference type="SAM" id="Phobius"/>
    </source>
</evidence>
<feature type="transmembrane region" description="Helical" evidence="11">
    <location>
        <begin position="205"/>
        <end position="229"/>
    </location>
</feature>
<feature type="transmembrane region" description="Helical" evidence="11">
    <location>
        <begin position="27"/>
        <end position="47"/>
    </location>
</feature>
<feature type="domain" description="G-protein coupled receptors family 1 profile" evidence="12">
    <location>
        <begin position="30"/>
        <end position="226"/>
    </location>
</feature>
<evidence type="ECO:0000313" key="13">
    <source>
        <dbReference type="EMBL" id="KAL3866840.1"/>
    </source>
</evidence>
<dbReference type="InterPro" id="IPR017452">
    <property type="entry name" value="GPCR_Rhodpsn_7TM"/>
</dbReference>
<dbReference type="EMBL" id="JBJQND010000009">
    <property type="protein sequence ID" value="KAL3866840.1"/>
    <property type="molecule type" value="Genomic_DNA"/>
</dbReference>
<evidence type="ECO:0000256" key="9">
    <source>
        <dbReference type="ARBA" id="ARBA00023224"/>
    </source>
</evidence>
<organism evidence="13 14">
    <name type="scientific">Sinanodonta woodiana</name>
    <name type="common">Chinese pond mussel</name>
    <name type="synonym">Anodonta woodiana</name>
    <dbReference type="NCBI Taxonomy" id="1069815"/>
    <lineage>
        <taxon>Eukaryota</taxon>
        <taxon>Metazoa</taxon>
        <taxon>Spiralia</taxon>
        <taxon>Lophotrochozoa</taxon>
        <taxon>Mollusca</taxon>
        <taxon>Bivalvia</taxon>
        <taxon>Autobranchia</taxon>
        <taxon>Heteroconchia</taxon>
        <taxon>Palaeoheterodonta</taxon>
        <taxon>Unionida</taxon>
        <taxon>Unionoidea</taxon>
        <taxon>Unionidae</taxon>
        <taxon>Unioninae</taxon>
        <taxon>Sinanodonta</taxon>
    </lineage>
</organism>
<keyword evidence="7 11" id="KW-0472">Membrane</keyword>
<dbReference type="AlphaFoldDB" id="A0ABD3VYY2"/>
<evidence type="ECO:0000256" key="5">
    <source>
        <dbReference type="ARBA" id="ARBA00022989"/>
    </source>
</evidence>
<evidence type="ECO:0000259" key="12">
    <source>
        <dbReference type="PROSITE" id="PS50262"/>
    </source>
</evidence>
<protein>
    <recommendedName>
        <fullName evidence="3">Thyrotropin-releasing hormone receptor</fullName>
    </recommendedName>
    <alternativeName>
        <fullName evidence="10">Thyroliberin receptor</fullName>
    </alternativeName>
</protein>
<dbReference type="PRINTS" id="PR01846">
    <property type="entry name" value="TRHRFAMILY"/>
</dbReference>
<evidence type="ECO:0000313" key="14">
    <source>
        <dbReference type="Proteomes" id="UP001634394"/>
    </source>
</evidence>
<keyword evidence="6" id="KW-0297">G-protein coupled receptor</keyword>
<keyword evidence="9" id="KW-0807">Transducer</keyword>
<keyword evidence="5 11" id="KW-1133">Transmembrane helix</keyword>
<dbReference type="PRINTS" id="PR00237">
    <property type="entry name" value="GPCRRHODOPSN"/>
</dbReference>